<dbReference type="Pfam" id="PF05592">
    <property type="entry name" value="Bac_rhamnosid"/>
    <property type="match status" value="1"/>
</dbReference>
<evidence type="ECO:0000256" key="1">
    <source>
        <dbReference type="ARBA" id="ARBA00001445"/>
    </source>
</evidence>
<dbReference type="Pfam" id="PF17389">
    <property type="entry name" value="Bac_rhamnosid6H"/>
    <property type="match status" value="1"/>
</dbReference>
<dbReference type="Gene3D" id="3.40.50.720">
    <property type="entry name" value="NAD(P)-binding Rossmann-like Domain"/>
    <property type="match status" value="1"/>
</dbReference>
<feature type="domain" description="Shikimate dehydrogenase substrate binding N-terminal" evidence="6">
    <location>
        <begin position="1029"/>
        <end position="1109"/>
    </location>
</feature>
<evidence type="ECO:0000256" key="2">
    <source>
        <dbReference type="ARBA" id="ARBA00012652"/>
    </source>
</evidence>
<keyword evidence="3" id="KW-0378">Hydrolase</keyword>
<comment type="catalytic activity">
    <reaction evidence="1">
        <text>Hydrolysis of terminal non-reducing alpha-L-rhamnose residues in alpha-L-rhamnosides.</text>
        <dbReference type="EC" id="3.2.1.40"/>
    </reaction>
</comment>
<dbReference type="CDD" id="cd01065">
    <property type="entry name" value="NAD_bind_Shikimate_DH"/>
    <property type="match status" value="1"/>
</dbReference>
<feature type="domain" description="Bacterial alpha-L-rhamnosidase N-terminal" evidence="7">
    <location>
        <begin position="178"/>
        <end position="250"/>
    </location>
</feature>
<dbReference type="Pfam" id="PF25788">
    <property type="entry name" value="Ig_Rha78A_N"/>
    <property type="match status" value="1"/>
</dbReference>
<dbReference type="GO" id="GO:0005975">
    <property type="term" value="P:carbohydrate metabolic process"/>
    <property type="evidence" value="ECO:0007669"/>
    <property type="project" value="InterPro"/>
</dbReference>
<dbReference type="InterPro" id="IPR016007">
    <property type="entry name" value="Alpha_rhamnosid"/>
</dbReference>
<dbReference type="InterPro" id="IPR008902">
    <property type="entry name" value="Rhamnosid_concanavalin"/>
</dbReference>
<dbReference type="Pfam" id="PF17390">
    <property type="entry name" value="Bac_rhamnosid_C"/>
    <property type="match status" value="1"/>
</dbReference>
<reference evidence="10 11" key="1">
    <citation type="submission" date="2017-05" db="EMBL/GenBank/DDBJ databases">
        <title>Genome sequence for an aflatoxigenic pathogen of Argentinian peanut, Aspergillus arachidicola.</title>
        <authorList>
            <person name="Moore G."/>
            <person name="Beltz S.B."/>
            <person name="Mack B.M."/>
        </authorList>
    </citation>
    <scope>NUCLEOTIDE SEQUENCE [LARGE SCALE GENOMIC DNA]</scope>
    <source>
        <strain evidence="10 11">CBS 117610</strain>
    </source>
</reference>
<evidence type="ECO:0000256" key="3">
    <source>
        <dbReference type="ARBA" id="ARBA00022801"/>
    </source>
</evidence>
<comment type="caution">
    <text evidence="10">The sequence shown here is derived from an EMBL/GenBank/DDBJ whole genome shotgun (WGS) entry which is preliminary data.</text>
</comment>
<evidence type="ECO:0000259" key="6">
    <source>
        <dbReference type="Pfam" id="PF08501"/>
    </source>
</evidence>
<dbReference type="EMBL" id="NEXV01000151">
    <property type="protein sequence ID" value="PIG87518.1"/>
    <property type="molecule type" value="Genomic_DNA"/>
</dbReference>
<name>A0A2G7G3V7_9EURO</name>
<sequence length="1331" mass="145460">MWLWYTPALLTGTVLMLLPAWSCAAVQVTHLTVDGRTDSPLDLGNPRPTLTWQINQTHDCDESVCPGDRQTAYEIQAAKTIADLSEGQLLWDSGKVNSSTQQVRLGRELKSRDSIAWHVRVWDAYGDASDWSSPATWTTGLLEQTDWGEARWIDYPGRTENQPLPLFARQFDLSHNKTMVSARLYLAGIGMHHATVNGEDITDEVLAPGYSNWQLSTEYRTYDVKNLLQPGPNVIGVSLGNGPAYVRRSVKNPSVGRTSPYSWWESQLQGNGTLVEDAPTGSITVQLNATTGYHVGGSINIDTGGGGERLESRTITAIGNKTVTFTPPLKVSHNAGAEVTGSGNNIAASDASAGAAVTPRLIGRLEVTYSDDSKTNIVTNRSWRTTLGPLVTDAWYSGSDYNATREQVGWDRPGADLRSKHWIAAGFAPPPNLATRLVARAAEPVKIQERLTPVSVVEPAPGTWVFDFGQNIVGFPLLNLPELPAGTTVKVAPAESLAANGTVDQTSLGPGDRGTNLFNTYTTAGRLVARHGTRSSTTSVCSLRVQADVPAASSFTSSSARLNRIHKMAWHSMASNIMSVFTDCPGREKLSYPADYTQPFGALARNFQFPTFLRTAAHHLVEGQSIANTSMAGNVALKTPVYDWGYSGRFGDEINWGNAIVLVPSLLYDLYGDTTVMATYYDRLVNFVDYIQREKARGHIVDAALADWVEDSSQTSGRITGTWGYYLTIKAMARIANLTGHQADAHRYANLSHDIRNAFNSAFWNDSSHRYTNTGNNGTSNATQTAQALALDSGLVPEKHRQQVLNALVELTYDYPSSDGAGPHLSGGQIGLGPIVRALSAGGRDDVLWEALQQNDRPSYGYFMAPTVANPHGFTTIGEEWDRSSSKNHMILAQIDEWFHAGVVGIQPVALTTLSSTWESRLIFQPKLVGDLTSASGTYQMLQGEARCEWQRTAEGNFHLTVTVPANAEAEVRLPSVGKVNASRRARFVRVDRDYTIYAVPAGTHMFNNETTHAVDGLPEEYTDAQTYLLGSPLRNSLAPLLHNTLFSLSGAACTYEAIETDNSEKLLELLAKPDSLGTAVTMPLKIRSMDLVDAVTDEARSIGAINTVFIRRGGNGRPHLIGTNTDCIGVKESFLQNVDPKDLAFGSTQPGLIIGGGGACRSAVYALHYFLGVKTIYLVNRLEEEVDDIIESFRRVPDFKAELRFVDTVESAAELSSPYLVVGTVPDREPETEAEILAKKIVETLMGCEAGGMQKSQGVVLEMCYHPRVHTSFYQFAERNGWRVIPGTEAMIWQGIAQHILWTEKGEVFEQEPTLSTIRAEIRDALMRRN</sequence>
<dbReference type="PANTHER" id="PTHR33307:SF11">
    <property type="entry name" value="ALPHA-L-RHAMNOSIDASE"/>
    <property type="match status" value="1"/>
</dbReference>
<dbReference type="InterPro" id="IPR046346">
    <property type="entry name" value="Aminoacid_DH-like_N_sf"/>
</dbReference>
<evidence type="ECO:0000256" key="4">
    <source>
        <dbReference type="SAM" id="SignalP"/>
    </source>
</evidence>
<dbReference type="Proteomes" id="UP000231358">
    <property type="component" value="Unassembled WGS sequence"/>
</dbReference>
<feature type="domain" description="Alpha-L-rhamnosidase six-hairpin glycosidase" evidence="8">
    <location>
        <begin position="552"/>
        <end position="903"/>
    </location>
</feature>
<dbReference type="EC" id="3.2.1.40" evidence="2"/>
<proteinExistence type="predicted"/>
<dbReference type="SUPFAM" id="SSF48208">
    <property type="entry name" value="Six-hairpin glycosidases"/>
    <property type="match status" value="1"/>
</dbReference>
<dbReference type="GO" id="GO:0004764">
    <property type="term" value="F:shikimate 3-dehydrogenase (NADP+) activity"/>
    <property type="evidence" value="ECO:0007669"/>
    <property type="project" value="InterPro"/>
</dbReference>
<dbReference type="Pfam" id="PF08531">
    <property type="entry name" value="Bac_rhamnosid_N"/>
    <property type="match status" value="2"/>
</dbReference>
<evidence type="ECO:0000259" key="9">
    <source>
        <dbReference type="Pfam" id="PF17390"/>
    </source>
</evidence>
<dbReference type="Gene3D" id="2.60.40.10">
    <property type="entry name" value="Immunoglobulins"/>
    <property type="match status" value="1"/>
</dbReference>
<dbReference type="InterPro" id="IPR013783">
    <property type="entry name" value="Ig-like_fold"/>
</dbReference>
<dbReference type="PANTHER" id="PTHR33307">
    <property type="entry name" value="ALPHA-RHAMNOSIDASE (EUROFUNG)"/>
    <property type="match status" value="1"/>
</dbReference>
<dbReference type="Gene3D" id="2.60.120.260">
    <property type="entry name" value="Galactose-binding domain-like"/>
    <property type="match status" value="3"/>
</dbReference>
<evidence type="ECO:0000313" key="10">
    <source>
        <dbReference type="EMBL" id="PIG87518.1"/>
    </source>
</evidence>
<evidence type="ECO:0000259" key="8">
    <source>
        <dbReference type="Pfam" id="PF17389"/>
    </source>
</evidence>
<dbReference type="GO" id="GO:0030596">
    <property type="term" value="F:alpha-L-rhamnosidase activity"/>
    <property type="evidence" value="ECO:0007669"/>
    <property type="project" value="UniProtKB-EC"/>
</dbReference>
<dbReference type="STRING" id="656916.A0A2G7G3V7"/>
<dbReference type="SUPFAM" id="SSF53223">
    <property type="entry name" value="Aminoacid dehydrogenase-like, N-terminal domain"/>
    <property type="match status" value="1"/>
</dbReference>
<feature type="domain" description="Alpha-L-rhamnosidase concanavalin-like" evidence="5">
    <location>
        <begin position="460"/>
        <end position="526"/>
    </location>
</feature>
<dbReference type="Gene3D" id="3.40.50.10860">
    <property type="entry name" value="Leucine Dehydrogenase, chain A, domain 1"/>
    <property type="match status" value="1"/>
</dbReference>
<dbReference type="InterPro" id="IPR013737">
    <property type="entry name" value="Bac_rhamnosid_N"/>
</dbReference>
<keyword evidence="4" id="KW-0732">Signal</keyword>
<dbReference type="InterPro" id="IPR036291">
    <property type="entry name" value="NAD(P)-bd_dom_sf"/>
</dbReference>
<dbReference type="Pfam" id="PF08501">
    <property type="entry name" value="Shikimate_dh_N"/>
    <property type="match status" value="1"/>
</dbReference>
<protein>
    <recommendedName>
        <fullName evidence="2">alpha-L-rhamnosidase</fullName>
        <ecNumber evidence="2">3.2.1.40</ecNumber>
    </recommendedName>
</protein>
<evidence type="ECO:0000313" key="11">
    <source>
        <dbReference type="Proteomes" id="UP000231358"/>
    </source>
</evidence>
<dbReference type="InterPro" id="IPR035396">
    <property type="entry name" value="Bac_rhamnosid6H"/>
</dbReference>
<feature type="domain" description="Bacterial alpha-L-rhamnosidase N-terminal" evidence="7">
    <location>
        <begin position="357"/>
        <end position="449"/>
    </location>
</feature>
<evidence type="ECO:0000259" key="7">
    <source>
        <dbReference type="Pfam" id="PF08531"/>
    </source>
</evidence>
<feature type="domain" description="Alpha-L-rhamnosidase C-terminal" evidence="9">
    <location>
        <begin position="921"/>
        <end position="980"/>
    </location>
</feature>
<evidence type="ECO:0000259" key="5">
    <source>
        <dbReference type="Pfam" id="PF05592"/>
    </source>
</evidence>
<feature type="chain" id="PRO_5013573547" description="alpha-L-rhamnosidase" evidence="4">
    <location>
        <begin position="25"/>
        <end position="1331"/>
    </location>
</feature>
<dbReference type="InterPro" id="IPR008928">
    <property type="entry name" value="6-hairpin_glycosidase_sf"/>
</dbReference>
<keyword evidence="11" id="KW-1185">Reference proteome</keyword>
<organism evidence="10 11">
    <name type="scientific">Aspergillus arachidicola</name>
    <dbReference type="NCBI Taxonomy" id="656916"/>
    <lineage>
        <taxon>Eukaryota</taxon>
        <taxon>Fungi</taxon>
        <taxon>Dikarya</taxon>
        <taxon>Ascomycota</taxon>
        <taxon>Pezizomycotina</taxon>
        <taxon>Eurotiomycetes</taxon>
        <taxon>Eurotiomycetidae</taxon>
        <taxon>Eurotiales</taxon>
        <taxon>Aspergillaceae</taxon>
        <taxon>Aspergillus</taxon>
        <taxon>Aspergillus subgen. Circumdati</taxon>
    </lineage>
</organism>
<gene>
    <name evidence="10" type="ORF">AARAC_003875</name>
</gene>
<accession>A0A2G7G3V7</accession>
<dbReference type="SUPFAM" id="SSF51735">
    <property type="entry name" value="NAD(P)-binding Rossmann-fold domains"/>
    <property type="match status" value="1"/>
</dbReference>
<feature type="signal peptide" evidence="4">
    <location>
        <begin position="1"/>
        <end position="24"/>
    </location>
</feature>
<dbReference type="Gene3D" id="1.50.10.10">
    <property type="match status" value="1"/>
</dbReference>
<dbReference type="Gene3D" id="2.60.420.10">
    <property type="entry name" value="Maltose phosphorylase, domain 3"/>
    <property type="match status" value="1"/>
</dbReference>
<dbReference type="InterPro" id="IPR012341">
    <property type="entry name" value="6hp_glycosidase-like_sf"/>
</dbReference>
<dbReference type="InterPro" id="IPR035398">
    <property type="entry name" value="Bac_rhamnosid_C"/>
</dbReference>
<dbReference type="InterPro" id="IPR013708">
    <property type="entry name" value="Shikimate_DH-bd_N"/>
</dbReference>